<dbReference type="AlphaFoldDB" id="A0A2C4QYD9"/>
<evidence type="ECO:0000313" key="1">
    <source>
        <dbReference type="EMBL" id="PHD69789.1"/>
    </source>
</evidence>
<sequence>MNTIEVQEKIWSVRENWDMLKPYLNDKDVQKVLDEAMTEFSEGNPNRKMWTPGDAPWEYTTSSYWVERIDEKVENDEQYCEELEVLDKEWVSKTNLEDDDLWDNDEYRNQWGLLFDKYYKKHSPKEGTIEYYQFVHGCHWINVFTAKLIEKALNVETDIWQTETHTVVEFVKDDVCYCADILIEWETTEELCKFMYKNIES</sequence>
<dbReference type="RefSeq" id="WP_100064585.1">
    <property type="nucleotide sequence ID" value="NZ_NUSQ01000060.1"/>
</dbReference>
<gene>
    <name evidence="1" type="ORF">COF40_15120</name>
</gene>
<reference evidence="1 2" key="1">
    <citation type="submission" date="2017-09" db="EMBL/GenBank/DDBJ databases">
        <title>Large-scale bioinformatics analysis of Bacillus genomes uncovers conserved roles of natural products in bacterial physiology.</title>
        <authorList>
            <consortium name="Agbiome Team Llc"/>
            <person name="Bleich R.M."/>
            <person name="Grubbs K.J."/>
            <person name="Santa Maria K.C."/>
            <person name="Allen S.E."/>
            <person name="Farag S."/>
            <person name="Shank E.A."/>
            <person name="Bowers A."/>
        </authorList>
    </citation>
    <scope>NUCLEOTIDE SEQUENCE [LARGE SCALE GENOMIC DNA]</scope>
    <source>
        <strain evidence="1 2">AFS044250</strain>
    </source>
</reference>
<name>A0A2C4QYD9_9BACI</name>
<dbReference type="EMBL" id="NUSQ01000060">
    <property type="protein sequence ID" value="PHD69789.1"/>
    <property type="molecule type" value="Genomic_DNA"/>
</dbReference>
<evidence type="ECO:0000313" key="2">
    <source>
        <dbReference type="Proteomes" id="UP000225997"/>
    </source>
</evidence>
<dbReference type="Proteomes" id="UP000225997">
    <property type="component" value="Unassembled WGS sequence"/>
</dbReference>
<accession>A0A2C4QYD9</accession>
<comment type="caution">
    <text evidence="1">The sequence shown here is derived from an EMBL/GenBank/DDBJ whole genome shotgun (WGS) entry which is preliminary data.</text>
</comment>
<proteinExistence type="predicted"/>
<protein>
    <submittedName>
        <fullName evidence="1">Uncharacterized protein</fullName>
    </submittedName>
</protein>
<organism evidence="1 2">
    <name type="scientific">Bacillus toyonensis</name>
    <dbReference type="NCBI Taxonomy" id="155322"/>
    <lineage>
        <taxon>Bacteria</taxon>
        <taxon>Bacillati</taxon>
        <taxon>Bacillota</taxon>
        <taxon>Bacilli</taxon>
        <taxon>Bacillales</taxon>
        <taxon>Bacillaceae</taxon>
        <taxon>Bacillus</taxon>
        <taxon>Bacillus cereus group</taxon>
    </lineage>
</organism>